<organism evidence="1 2">
    <name type="scientific">Adineta steineri</name>
    <dbReference type="NCBI Taxonomy" id="433720"/>
    <lineage>
        <taxon>Eukaryota</taxon>
        <taxon>Metazoa</taxon>
        <taxon>Spiralia</taxon>
        <taxon>Gnathifera</taxon>
        <taxon>Rotifera</taxon>
        <taxon>Eurotatoria</taxon>
        <taxon>Bdelloidea</taxon>
        <taxon>Adinetida</taxon>
        <taxon>Adinetidae</taxon>
        <taxon>Adineta</taxon>
    </lineage>
</organism>
<evidence type="ECO:0000313" key="2">
    <source>
        <dbReference type="Proteomes" id="UP000663844"/>
    </source>
</evidence>
<name>A0A820R9L1_9BILA</name>
<dbReference type="EMBL" id="CAJOAZ010030360">
    <property type="protein sequence ID" value="CAF4432340.1"/>
    <property type="molecule type" value="Genomic_DNA"/>
</dbReference>
<evidence type="ECO:0000313" key="1">
    <source>
        <dbReference type="EMBL" id="CAF4432340.1"/>
    </source>
</evidence>
<reference evidence="1" key="1">
    <citation type="submission" date="2021-02" db="EMBL/GenBank/DDBJ databases">
        <authorList>
            <person name="Nowell W R."/>
        </authorList>
    </citation>
    <scope>NUCLEOTIDE SEQUENCE</scope>
</reference>
<sequence>YGLLSWPWKLRTMLEAVEEQHKEDEDRFKKLQVQDTATLNDKMDQLIMSVAGLSGHMSMDRAHEVANECRKLNKALKECVEASQTYNNRERLLGLPVTNVSAF</sequence>
<accession>A0A820R9L1</accession>
<comment type="caution">
    <text evidence="1">The sequence shown here is derived from an EMBL/GenBank/DDBJ whole genome shotgun (WGS) entry which is preliminary data.</text>
</comment>
<protein>
    <submittedName>
        <fullName evidence="1">Uncharacterized protein</fullName>
    </submittedName>
</protein>
<dbReference type="Proteomes" id="UP000663844">
    <property type="component" value="Unassembled WGS sequence"/>
</dbReference>
<dbReference type="AlphaFoldDB" id="A0A820R9L1"/>
<gene>
    <name evidence="1" type="ORF">OXD698_LOCUS53308</name>
</gene>
<feature type="non-terminal residue" evidence="1">
    <location>
        <position position="103"/>
    </location>
</feature>
<proteinExistence type="predicted"/>